<dbReference type="EMBL" id="BANR01000025">
    <property type="protein sequence ID" value="GAC50492.1"/>
    <property type="molecule type" value="Genomic_DNA"/>
</dbReference>
<dbReference type="RefSeq" id="WP_005178319.1">
    <property type="nucleotide sequence ID" value="NZ_BANR01000025.1"/>
</dbReference>
<evidence type="ECO:0000256" key="6">
    <source>
        <dbReference type="SAM" id="Phobius"/>
    </source>
</evidence>
<feature type="transmembrane region" description="Helical" evidence="6">
    <location>
        <begin position="359"/>
        <end position="380"/>
    </location>
</feature>
<dbReference type="Proteomes" id="UP000010988">
    <property type="component" value="Unassembled WGS sequence"/>
</dbReference>
<evidence type="ECO:0000256" key="2">
    <source>
        <dbReference type="ARBA" id="ARBA00022475"/>
    </source>
</evidence>
<sequence>MLANVCAYAVHLGAGRWWLGPAEYGELAVLLSAQLVLTVPALALQAVVAREVVRARGDAPSGGGDRRIGGLVVRCALAVAALVAVAVPVVSVVASTSWPQTLAGLSAAPLLTIIGGGQGILQGRRRFRTLGVVLAAVGVMRTAPMIAALAVGAGPAGGLLAGAVGTAVAAVVVWGIAGASRSAGPLPTATVAAPNLLTVIRASQVQLVLVVAVSLDVLLSRAVLDPREAGVYAFGAIATKVAFWLPQAVGVVVYPRLADPATSRRSLRQAAGVVAAIGLMLTVLGALAGPLLPVLIGDDYRQLSRLLGLFAYTGAAFSVLQVGLLAAIAHDRTRISALAWLFLGVEAAAIGLLGHSVTALAVITAVAATVSAVTTTLVALQVSHPAAHHALDVGAGDRRPSAATDPGT</sequence>
<feature type="transmembrane region" description="Helical" evidence="6">
    <location>
        <begin position="230"/>
        <end position="254"/>
    </location>
</feature>
<feature type="transmembrane region" description="Helical" evidence="6">
    <location>
        <begin position="133"/>
        <end position="153"/>
    </location>
</feature>
<evidence type="ECO:0000313" key="7">
    <source>
        <dbReference type="EMBL" id="GAC50492.1"/>
    </source>
</evidence>
<dbReference type="eggNOG" id="COG2244">
    <property type="taxonomic scope" value="Bacteria"/>
</dbReference>
<feature type="transmembrane region" description="Helical" evidence="6">
    <location>
        <begin position="27"/>
        <end position="48"/>
    </location>
</feature>
<dbReference type="PANTHER" id="PTHR30250">
    <property type="entry name" value="PST FAMILY PREDICTED COLANIC ACID TRANSPORTER"/>
    <property type="match status" value="1"/>
</dbReference>
<keyword evidence="5 6" id="KW-0472">Membrane</keyword>
<name>L7KRD7_9ACTN</name>
<evidence type="ECO:0000256" key="4">
    <source>
        <dbReference type="ARBA" id="ARBA00022989"/>
    </source>
</evidence>
<proteinExistence type="predicted"/>
<evidence type="ECO:0000256" key="5">
    <source>
        <dbReference type="ARBA" id="ARBA00023136"/>
    </source>
</evidence>
<feature type="transmembrane region" description="Helical" evidence="6">
    <location>
        <begin position="102"/>
        <end position="121"/>
    </location>
</feature>
<feature type="transmembrane region" description="Helical" evidence="6">
    <location>
        <begin position="68"/>
        <end position="90"/>
    </location>
</feature>
<evidence type="ECO:0000313" key="8">
    <source>
        <dbReference type="Proteomes" id="UP000010988"/>
    </source>
</evidence>
<reference evidence="7 8" key="1">
    <citation type="submission" date="2012-12" db="EMBL/GenBank/DDBJ databases">
        <title>Whole genome shotgun sequence of Gordonia aichiensis NBRC 108223.</title>
        <authorList>
            <person name="Isaki-Nakamura S."/>
            <person name="Hosoyama A."/>
            <person name="Tsuchikane K."/>
            <person name="Ando Y."/>
            <person name="Baba S."/>
            <person name="Ohji S."/>
            <person name="Hamada M."/>
            <person name="Tamura T."/>
            <person name="Yamazoe A."/>
            <person name="Yamazaki S."/>
            <person name="Fujita N."/>
        </authorList>
    </citation>
    <scope>NUCLEOTIDE SEQUENCE [LARGE SCALE GENOMIC DNA]</scope>
    <source>
        <strain evidence="7 8">NBRC 108223</strain>
    </source>
</reference>
<keyword evidence="4 6" id="KW-1133">Transmembrane helix</keyword>
<comment type="subcellular location">
    <subcellularLocation>
        <location evidence="1">Cell membrane</location>
        <topology evidence="1">Multi-pass membrane protein</topology>
    </subcellularLocation>
</comment>
<keyword evidence="8" id="KW-1185">Reference proteome</keyword>
<evidence type="ECO:0000256" key="3">
    <source>
        <dbReference type="ARBA" id="ARBA00022692"/>
    </source>
</evidence>
<evidence type="ECO:0008006" key="9">
    <source>
        <dbReference type="Google" id="ProtNLM"/>
    </source>
</evidence>
<feature type="transmembrane region" description="Helical" evidence="6">
    <location>
        <begin position="205"/>
        <end position="224"/>
    </location>
</feature>
<dbReference type="OrthoDB" id="5140599at2"/>
<protein>
    <recommendedName>
        <fullName evidence="9">Polysaccharide biosynthesis protein</fullName>
    </recommendedName>
</protein>
<organism evidence="7 8">
    <name type="scientific">Gordonia aichiensis NBRC 108223</name>
    <dbReference type="NCBI Taxonomy" id="1220583"/>
    <lineage>
        <taxon>Bacteria</taxon>
        <taxon>Bacillati</taxon>
        <taxon>Actinomycetota</taxon>
        <taxon>Actinomycetes</taxon>
        <taxon>Mycobacteriales</taxon>
        <taxon>Gordoniaceae</taxon>
        <taxon>Gordonia</taxon>
    </lineage>
</organism>
<accession>L7KRD7</accession>
<comment type="caution">
    <text evidence="7">The sequence shown here is derived from an EMBL/GenBank/DDBJ whole genome shotgun (WGS) entry which is preliminary data.</text>
</comment>
<feature type="transmembrane region" description="Helical" evidence="6">
    <location>
        <begin position="309"/>
        <end position="328"/>
    </location>
</feature>
<keyword evidence="3 6" id="KW-0812">Transmembrane</keyword>
<evidence type="ECO:0000256" key="1">
    <source>
        <dbReference type="ARBA" id="ARBA00004651"/>
    </source>
</evidence>
<dbReference type="GO" id="GO:0005886">
    <property type="term" value="C:plasma membrane"/>
    <property type="evidence" value="ECO:0007669"/>
    <property type="project" value="UniProtKB-SubCell"/>
</dbReference>
<dbReference type="AlphaFoldDB" id="L7KRD7"/>
<keyword evidence="2" id="KW-1003">Cell membrane</keyword>
<dbReference type="PANTHER" id="PTHR30250:SF11">
    <property type="entry name" value="O-ANTIGEN TRANSPORTER-RELATED"/>
    <property type="match status" value="1"/>
</dbReference>
<feature type="transmembrane region" description="Helical" evidence="6">
    <location>
        <begin position="266"/>
        <end position="289"/>
    </location>
</feature>
<dbReference type="InterPro" id="IPR050833">
    <property type="entry name" value="Poly_Biosynth_Transport"/>
</dbReference>
<dbReference type="STRING" id="1220583.GOACH_25_00280"/>
<feature type="transmembrane region" description="Helical" evidence="6">
    <location>
        <begin position="335"/>
        <end position="353"/>
    </location>
</feature>
<feature type="transmembrane region" description="Helical" evidence="6">
    <location>
        <begin position="159"/>
        <end position="177"/>
    </location>
</feature>
<gene>
    <name evidence="7" type="ORF">GOACH_25_00280</name>
</gene>